<reference evidence="1" key="1">
    <citation type="submission" date="2024-12" db="EMBL/GenBank/DDBJ databases">
        <title>Comparative genomics and development of molecular markers within Purpureocillium lilacinum and among Purpureocillium species.</title>
        <authorList>
            <person name="Yeh Z.-Y."/>
            <person name="Ni N.-T."/>
            <person name="Lo P.-H."/>
            <person name="Mushyakhwo K."/>
            <person name="Lin C.-F."/>
            <person name="Nai Y.-S."/>
        </authorList>
    </citation>
    <scope>NUCLEOTIDE SEQUENCE</scope>
    <source>
        <strain evidence="1">NCHU-NPUST-175</strain>
    </source>
</reference>
<evidence type="ECO:0000313" key="1">
    <source>
        <dbReference type="EMBL" id="KAL3954851.1"/>
    </source>
</evidence>
<dbReference type="EMBL" id="JBGNUJ010000010">
    <property type="protein sequence ID" value="KAL3954851.1"/>
    <property type="molecule type" value="Genomic_DNA"/>
</dbReference>
<protein>
    <submittedName>
        <fullName evidence="1">Uncharacterized protein</fullName>
    </submittedName>
</protein>
<sequence length="139" mass="14765">MRHILISFLLARGLASANQLAQAAGGITIGIPLPTPTEAPPPLADRAQPADHGPGLRAAQLGHAERPHRGCTLTMPASLSKAYSSYVDVLQTYFSTLSSKAQCLRKCGASRLSVTVTATCKESLTLVFTGGVGRRRRRR</sequence>
<accession>A0ACC4DHE7</accession>
<evidence type="ECO:0000313" key="2">
    <source>
        <dbReference type="Proteomes" id="UP001638806"/>
    </source>
</evidence>
<proteinExistence type="predicted"/>
<gene>
    <name evidence="1" type="ORF">ACCO45_010414</name>
</gene>
<comment type="caution">
    <text evidence="1">The sequence shown here is derived from an EMBL/GenBank/DDBJ whole genome shotgun (WGS) entry which is preliminary data.</text>
</comment>
<keyword evidence="2" id="KW-1185">Reference proteome</keyword>
<name>A0ACC4DHE7_PURLI</name>
<organism evidence="1 2">
    <name type="scientific">Purpureocillium lilacinum</name>
    <name type="common">Paecilomyces lilacinus</name>
    <dbReference type="NCBI Taxonomy" id="33203"/>
    <lineage>
        <taxon>Eukaryota</taxon>
        <taxon>Fungi</taxon>
        <taxon>Dikarya</taxon>
        <taxon>Ascomycota</taxon>
        <taxon>Pezizomycotina</taxon>
        <taxon>Sordariomycetes</taxon>
        <taxon>Hypocreomycetidae</taxon>
        <taxon>Hypocreales</taxon>
        <taxon>Ophiocordycipitaceae</taxon>
        <taxon>Purpureocillium</taxon>
    </lineage>
</organism>
<dbReference type="Proteomes" id="UP001638806">
    <property type="component" value="Unassembled WGS sequence"/>
</dbReference>